<proteinExistence type="predicted"/>
<accession>A0ABY7F2X8</accession>
<feature type="chain" id="PRO_5046526369" description="DinB-like domain-containing protein" evidence="1">
    <location>
        <begin position="19"/>
        <end position="290"/>
    </location>
</feature>
<protein>
    <recommendedName>
        <fullName evidence="2">DinB-like domain-containing protein</fullName>
    </recommendedName>
</protein>
<dbReference type="PANTHER" id="PTHR23150">
    <property type="entry name" value="SULFATASE MODIFYING FACTOR 1, 2"/>
    <property type="match status" value="1"/>
</dbReference>
<evidence type="ECO:0000259" key="2">
    <source>
        <dbReference type="Pfam" id="PF12867"/>
    </source>
</evidence>
<dbReference type="PANTHER" id="PTHR23150:SF26">
    <property type="entry name" value="GENERIC METHYLTRANSFERASE"/>
    <property type="match status" value="1"/>
</dbReference>
<dbReference type="InterPro" id="IPR051043">
    <property type="entry name" value="Sulfatase_Mod_Factor_Kinase"/>
</dbReference>
<reference evidence="3" key="1">
    <citation type="submission" date="2022-11" db="EMBL/GenBank/DDBJ databases">
        <title>Centuries of genome instability and evolution in soft-shell clam transmissible cancer (bioRxiv).</title>
        <authorList>
            <person name="Hart S.F.M."/>
            <person name="Yonemitsu M.A."/>
            <person name="Giersch R.M."/>
            <person name="Beal B.F."/>
            <person name="Arriagada G."/>
            <person name="Davis B.W."/>
            <person name="Ostrander E.A."/>
            <person name="Goff S.P."/>
            <person name="Metzger M.J."/>
        </authorList>
    </citation>
    <scope>NUCLEOTIDE SEQUENCE</scope>
    <source>
        <strain evidence="3">MELC-2E11</strain>
        <tissue evidence="3">Siphon/mantle</tissue>
    </source>
</reference>
<evidence type="ECO:0000313" key="3">
    <source>
        <dbReference type="EMBL" id="WAR15417.1"/>
    </source>
</evidence>
<keyword evidence="1" id="KW-0732">Signal</keyword>
<feature type="domain" description="DinB-like" evidence="2">
    <location>
        <begin position="96"/>
        <end position="224"/>
    </location>
</feature>
<dbReference type="EMBL" id="CP111020">
    <property type="protein sequence ID" value="WAR15417.1"/>
    <property type="molecule type" value="Genomic_DNA"/>
</dbReference>
<dbReference type="SUPFAM" id="SSF109854">
    <property type="entry name" value="DinB/YfiT-like putative metalloenzymes"/>
    <property type="match status" value="1"/>
</dbReference>
<organism evidence="3 4">
    <name type="scientific">Mya arenaria</name>
    <name type="common">Soft-shell clam</name>
    <dbReference type="NCBI Taxonomy" id="6604"/>
    <lineage>
        <taxon>Eukaryota</taxon>
        <taxon>Metazoa</taxon>
        <taxon>Spiralia</taxon>
        <taxon>Lophotrochozoa</taxon>
        <taxon>Mollusca</taxon>
        <taxon>Bivalvia</taxon>
        <taxon>Autobranchia</taxon>
        <taxon>Heteroconchia</taxon>
        <taxon>Euheterodonta</taxon>
        <taxon>Imparidentia</taxon>
        <taxon>Neoheterodontei</taxon>
        <taxon>Myida</taxon>
        <taxon>Myoidea</taxon>
        <taxon>Myidae</taxon>
        <taxon>Mya</taxon>
    </lineage>
</organism>
<gene>
    <name evidence="3" type="ORF">MAR_005522</name>
</gene>
<feature type="signal peptide" evidence="1">
    <location>
        <begin position="1"/>
        <end position="18"/>
    </location>
</feature>
<evidence type="ECO:0000256" key="1">
    <source>
        <dbReference type="SAM" id="SignalP"/>
    </source>
</evidence>
<dbReference type="InterPro" id="IPR034660">
    <property type="entry name" value="DinB/YfiT-like"/>
</dbReference>
<name>A0ABY7F2X8_MYAAR</name>
<sequence>MVVMHYVQAILLISVVNAHTSCPKDNDLPGLPVPPEECVLPWTDFQKYAANRSYVAAYKIDTTGRLSDSAVKIRIDVLPDGRISVKSGTWELRKYFENSYDLNESLFTSLKDESVFYRCPDRLRLPLIFYYAHTAVVYDRLNFEFEKMFETGVDEMSWDDTENNRMGGLYKWPEVGATVEYRRQVRAAVLRIIDDTPLKLPITMASPWWALLMGMEHERIHLETSSVLIRQLPVAMVTKPKEWTYAPKTTGIVPQQNRMLRVPAQEVSFGKPRDYPAYGWDNEYGSFACS</sequence>
<keyword evidence="4" id="KW-1185">Reference proteome</keyword>
<dbReference type="Pfam" id="PF12867">
    <property type="entry name" value="DinB_2"/>
    <property type="match status" value="1"/>
</dbReference>
<evidence type="ECO:0000313" key="4">
    <source>
        <dbReference type="Proteomes" id="UP001164746"/>
    </source>
</evidence>
<dbReference type="InterPro" id="IPR024775">
    <property type="entry name" value="DinB-like"/>
</dbReference>
<dbReference type="Proteomes" id="UP001164746">
    <property type="component" value="Chromosome 9"/>
</dbReference>